<gene>
    <name evidence="3" type="ORF">JG687_00013315</name>
</gene>
<dbReference type="EMBL" id="JAENGZ010000967">
    <property type="protein sequence ID" value="KAG6951920.1"/>
    <property type="molecule type" value="Genomic_DNA"/>
</dbReference>
<dbReference type="GO" id="GO:0046983">
    <property type="term" value="F:protein dimerization activity"/>
    <property type="evidence" value="ECO:0007669"/>
    <property type="project" value="InterPro"/>
</dbReference>
<sequence>MFQALDGFRKLLYTINLRLFATEEFGVIRMDMFKWMEGTFTRTRASKFEGSPWEYWRCVEKEKPNSMLSKLAMTVLPIAVNTATCERLFGELGFIHTALRNCMKSSKTLDIHIIAKHVRQRSLKNSARNSKNTLLISQVEREILLEGRSAAFTPSPQGSHQHQPTNAEEDSDASTLSLWADYLAEVYQDEEIDTNYAAIDSRL</sequence>
<organism evidence="3 4">
    <name type="scientific">Phytophthora cactorum</name>
    <dbReference type="NCBI Taxonomy" id="29920"/>
    <lineage>
        <taxon>Eukaryota</taxon>
        <taxon>Sar</taxon>
        <taxon>Stramenopiles</taxon>
        <taxon>Oomycota</taxon>
        <taxon>Peronosporomycetes</taxon>
        <taxon>Peronosporales</taxon>
        <taxon>Peronosporaceae</taxon>
        <taxon>Phytophthora</taxon>
    </lineage>
</organism>
<evidence type="ECO:0000256" key="1">
    <source>
        <dbReference type="SAM" id="MobiDB-lite"/>
    </source>
</evidence>
<dbReference type="AlphaFoldDB" id="A0A8T1U276"/>
<evidence type="ECO:0000313" key="4">
    <source>
        <dbReference type="Proteomes" id="UP000688947"/>
    </source>
</evidence>
<feature type="domain" description="HAT C-terminal dimerisation" evidence="2">
    <location>
        <begin position="51"/>
        <end position="111"/>
    </location>
</feature>
<proteinExistence type="predicted"/>
<feature type="compositionally biased region" description="Polar residues" evidence="1">
    <location>
        <begin position="152"/>
        <end position="166"/>
    </location>
</feature>
<dbReference type="Proteomes" id="UP000688947">
    <property type="component" value="Unassembled WGS sequence"/>
</dbReference>
<feature type="region of interest" description="Disordered" evidence="1">
    <location>
        <begin position="151"/>
        <end position="171"/>
    </location>
</feature>
<dbReference type="InterPro" id="IPR008906">
    <property type="entry name" value="HATC_C_dom"/>
</dbReference>
<name>A0A8T1U276_9STRA</name>
<protein>
    <recommendedName>
        <fullName evidence="2">HAT C-terminal dimerisation domain-containing protein</fullName>
    </recommendedName>
</protein>
<dbReference type="OrthoDB" id="128688at2759"/>
<evidence type="ECO:0000259" key="2">
    <source>
        <dbReference type="Pfam" id="PF05699"/>
    </source>
</evidence>
<accession>A0A8T1U276</accession>
<dbReference type="VEuPathDB" id="FungiDB:PC110_g3782"/>
<evidence type="ECO:0000313" key="3">
    <source>
        <dbReference type="EMBL" id="KAG6951920.1"/>
    </source>
</evidence>
<reference evidence="3" key="1">
    <citation type="submission" date="2021-01" db="EMBL/GenBank/DDBJ databases">
        <title>Phytophthora aleatoria, a newly-described species from Pinus radiata is distinct from Phytophthora cactorum isolates based on comparative genomics.</title>
        <authorList>
            <person name="Mcdougal R."/>
            <person name="Panda P."/>
            <person name="Williams N."/>
            <person name="Studholme D.J."/>
        </authorList>
    </citation>
    <scope>NUCLEOTIDE SEQUENCE</scope>
    <source>
        <strain evidence="3">NZFS 3830</strain>
    </source>
</reference>
<dbReference type="Pfam" id="PF05699">
    <property type="entry name" value="Dimer_Tnp_hAT"/>
    <property type="match status" value="1"/>
</dbReference>
<comment type="caution">
    <text evidence="3">The sequence shown here is derived from an EMBL/GenBank/DDBJ whole genome shotgun (WGS) entry which is preliminary data.</text>
</comment>